<dbReference type="PANTHER" id="PTHR35889:SF3">
    <property type="entry name" value="F-BOX DOMAIN-CONTAINING PROTEIN"/>
    <property type="match status" value="1"/>
</dbReference>
<dbReference type="GO" id="GO:0020037">
    <property type="term" value="F:heme binding"/>
    <property type="evidence" value="ECO:0007669"/>
    <property type="project" value="InterPro"/>
</dbReference>
<sequence length="986" mass="107448">MLTLLISAALLAPAAPPPGADDAFFEAKVRPVLVERCVRCHGPEKASGELRLDSREALLKGGESGPAIVPGKPAESLLVRAVKREKSVTAMPADKPLPPDAVAALEAWVAAGAPWPVRTTPVKAARHWAFEPMRDARPSTIPGRVGQQPVDAFVEAKQREAGVKPVAAADKIALVRRATFDLTGLPPTPEEVEVFLKDTSPQAFGSLIDRLLASPRYGEKWGRMWLDVVRYADTAGETADYPVPDAWRYRDYVIQSFNADKPYDQFLREQLAGDILAGRLPADAPPGRYAELVTATGYLAVARRFGFDPSKDHFLTLEDTIDTLGKSVLGLTIGCARCHDHKYDPVSAADYYALYGIFESTRYPAPGSEKDKAPKDMVPLVPPAAFEAKLRTLRAAADAAEKDAKTAEDRFKQATAKLPAVLTSGDIPNGGKQTFAEGKTASALKTVRVRKGEMLALTVLPKANHGADTTLVELEISEQGDSNRVWNLTRDVLPDFHQNGSGFCHDDALGNKAVWHFLDSAGTPRPLTTFVRDAARVPGLHAWRGSEDTPSVLANTNAQPVAFITIKQPAKSVAVHPGQRGGVVVAWESPIDGTVAVTGCVEDIDPTGGDGIAWTLTHGPGIGRELTELAEVGERVARARRERDEFARTVPYAYAVAEGQPHDAQLHKRGDPEVRGNAVPRRFLTVLGGQPVPPNAGSGRLTLTDWLADPKNPLTARVMVNRVWQGHFGAGLVRTPNDFGTRGDPPTHPELLDWLASQFMHNGWSLKTLHKLIMLSDAYQRSSAFDEHNAKLDPGNRLLWRVDRRRLSAEEIRDAILAVSGDLDLTPAGPHPFPDAKSWGYTQHNPFAAVYDHNKRSVYLMTQRIKRHPFLALFDGPDPNTSTAARQTTTVPTQALFFLNDSFVHARAASLAKTLTTLPDGNTRLDRACKLLYGRPPTDREKAAAARYVETAVADAKSGSPEEKRRAAWAGWTRVMLCTNEFLYVD</sequence>
<feature type="coiled-coil region" evidence="1">
    <location>
        <begin position="390"/>
        <end position="417"/>
    </location>
</feature>
<dbReference type="InterPro" id="IPR022655">
    <property type="entry name" value="DUF1553"/>
</dbReference>
<gene>
    <name evidence="6" type="ORF">FRUB_02751</name>
</gene>
<dbReference type="InterPro" id="IPR011444">
    <property type="entry name" value="DUF1549"/>
</dbReference>
<dbReference type="EMBL" id="NIDE01000004">
    <property type="protein sequence ID" value="OWK43152.1"/>
    <property type="molecule type" value="Genomic_DNA"/>
</dbReference>
<evidence type="ECO:0000259" key="3">
    <source>
        <dbReference type="Pfam" id="PF07583"/>
    </source>
</evidence>
<dbReference type="InterPro" id="IPR036909">
    <property type="entry name" value="Cyt_c-like_dom_sf"/>
</dbReference>
<evidence type="ECO:0000259" key="5">
    <source>
        <dbReference type="Pfam" id="PF07635"/>
    </source>
</evidence>
<organism evidence="6 7">
    <name type="scientific">Fimbriiglobus ruber</name>
    <dbReference type="NCBI Taxonomy" id="1908690"/>
    <lineage>
        <taxon>Bacteria</taxon>
        <taxon>Pseudomonadati</taxon>
        <taxon>Planctomycetota</taxon>
        <taxon>Planctomycetia</taxon>
        <taxon>Gemmatales</taxon>
        <taxon>Gemmataceae</taxon>
        <taxon>Fimbriiglobus</taxon>
    </lineage>
</organism>
<dbReference type="Pfam" id="PF07635">
    <property type="entry name" value="PSCyt1"/>
    <property type="match status" value="1"/>
</dbReference>
<dbReference type="SUPFAM" id="SSF46626">
    <property type="entry name" value="Cytochrome c"/>
    <property type="match status" value="1"/>
</dbReference>
<feature type="chain" id="PRO_5013053295" description="Cytochrome c domain-containing protein" evidence="2">
    <location>
        <begin position="21"/>
        <end position="986"/>
    </location>
</feature>
<dbReference type="Proteomes" id="UP000214646">
    <property type="component" value="Unassembled WGS sequence"/>
</dbReference>
<reference evidence="7" key="1">
    <citation type="submission" date="2017-06" db="EMBL/GenBank/DDBJ databases">
        <title>Genome analysis of Fimbriiglobus ruber SP5, the first member of the order Planctomycetales with confirmed chitinolytic capability.</title>
        <authorList>
            <person name="Ravin N.V."/>
            <person name="Rakitin A.L."/>
            <person name="Ivanova A.A."/>
            <person name="Beletsky A.V."/>
            <person name="Kulichevskaya I.S."/>
            <person name="Mardanov A.V."/>
            <person name="Dedysh S.N."/>
        </authorList>
    </citation>
    <scope>NUCLEOTIDE SEQUENCE [LARGE SCALE GENOMIC DNA]</scope>
    <source>
        <strain evidence="7">SP5</strain>
    </source>
</reference>
<feature type="domain" description="Cytochrome C Planctomycete-type" evidence="5">
    <location>
        <begin position="37"/>
        <end position="92"/>
    </location>
</feature>
<dbReference type="Pfam" id="PF07587">
    <property type="entry name" value="PSD1"/>
    <property type="match status" value="1"/>
</dbReference>
<proteinExistence type="predicted"/>
<evidence type="ECO:0000313" key="7">
    <source>
        <dbReference type="Proteomes" id="UP000214646"/>
    </source>
</evidence>
<feature type="domain" description="DUF1553" evidence="4">
    <location>
        <begin position="699"/>
        <end position="948"/>
    </location>
</feature>
<evidence type="ECO:0008006" key="8">
    <source>
        <dbReference type="Google" id="ProtNLM"/>
    </source>
</evidence>
<comment type="caution">
    <text evidence="6">The sequence shown here is derived from an EMBL/GenBank/DDBJ whole genome shotgun (WGS) entry which is preliminary data.</text>
</comment>
<feature type="domain" description="DUF1549" evidence="3">
    <location>
        <begin position="149"/>
        <end position="362"/>
    </location>
</feature>
<evidence type="ECO:0000259" key="4">
    <source>
        <dbReference type="Pfam" id="PF07587"/>
    </source>
</evidence>
<feature type="signal peptide" evidence="2">
    <location>
        <begin position="1"/>
        <end position="20"/>
    </location>
</feature>
<dbReference type="InterPro" id="IPR011429">
    <property type="entry name" value="Cyt_c_Planctomycete-type"/>
</dbReference>
<dbReference type="OrthoDB" id="127107at2"/>
<name>A0A225DP26_9BACT</name>
<protein>
    <recommendedName>
        <fullName evidence="8">Cytochrome c domain-containing protein</fullName>
    </recommendedName>
</protein>
<evidence type="ECO:0000256" key="2">
    <source>
        <dbReference type="SAM" id="SignalP"/>
    </source>
</evidence>
<dbReference type="AlphaFoldDB" id="A0A225DP26"/>
<keyword evidence="7" id="KW-1185">Reference proteome</keyword>
<dbReference type="Pfam" id="PF07583">
    <property type="entry name" value="PSCyt2"/>
    <property type="match status" value="1"/>
</dbReference>
<keyword evidence="2" id="KW-0732">Signal</keyword>
<accession>A0A225DP26</accession>
<dbReference type="PANTHER" id="PTHR35889">
    <property type="entry name" value="CYCLOINULO-OLIGOSACCHARIDE FRUCTANOTRANSFERASE-RELATED"/>
    <property type="match status" value="1"/>
</dbReference>
<evidence type="ECO:0000313" key="6">
    <source>
        <dbReference type="EMBL" id="OWK43152.1"/>
    </source>
</evidence>
<evidence type="ECO:0000256" key="1">
    <source>
        <dbReference type="SAM" id="Coils"/>
    </source>
</evidence>
<dbReference type="RefSeq" id="WP_088254043.1">
    <property type="nucleotide sequence ID" value="NZ_NIDE01000004.1"/>
</dbReference>
<dbReference type="GO" id="GO:0009055">
    <property type="term" value="F:electron transfer activity"/>
    <property type="evidence" value="ECO:0007669"/>
    <property type="project" value="InterPro"/>
</dbReference>
<keyword evidence="1" id="KW-0175">Coiled coil</keyword>